<evidence type="ECO:0000256" key="8">
    <source>
        <dbReference type="SAM" id="MobiDB-lite"/>
    </source>
</evidence>
<name>A0ABW5XK22_9MICO</name>
<keyword evidence="3 11" id="KW-0132">Cell division</keyword>
<feature type="region of interest" description="Disordered" evidence="8">
    <location>
        <begin position="1"/>
        <end position="101"/>
    </location>
</feature>
<proteinExistence type="predicted"/>
<dbReference type="Pfam" id="PF03799">
    <property type="entry name" value="FtsQ_DivIB_C"/>
    <property type="match status" value="1"/>
</dbReference>
<reference evidence="12" key="1">
    <citation type="journal article" date="2019" name="Int. J. Syst. Evol. Microbiol.">
        <title>The Global Catalogue of Microorganisms (GCM) 10K type strain sequencing project: providing services to taxonomists for standard genome sequencing and annotation.</title>
        <authorList>
            <consortium name="The Broad Institute Genomics Platform"/>
            <consortium name="The Broad Institute Genome Sequencing Center for Infectious Disease"/>
            <person name="Wu L."/>
            <person name="Ma J."/>
        </authorList>
    </citation>
    <scope>NUCLEOTIDE SEQUENCE [LARGE SCALE GENOMIC DNA]</scope>
    <source>
        <strain evidence="12">KCTC 33576</strain>
    </source>
</reference>
<dbReference type="GO" id="GO:0051301">
    <property type="term" value="P:cell division"/>
    <property type="evidence" value="ECO:0007669"/>
    <property type="project" value="UniProtKB-KW"/>
</dbReference>
<dbReference type="InterPro" id="IPR034746">
    <property type="entry name" value="POTRA"/>
</dbReference>
<dbReference type="Pfam" id="PF08478">
    <property type="entry name" value="POTRA_1"/>
    <property type="match status" value="1"/>
</dbReference>
<evidence type="ECO:0000256" key="9">
    <source>
        <dbReference type="SAM" id="Phobius"/>
    </source>
</evidence>
<dbReference type="PROSITE" id="PS51779">
    <property type="entry name" value="POTRA"/>
    <property type="match status" value="1"/>
</dbReference>
<dbReference type="RefSeq" id="WP_377467134.1">
    <property type="nucleotide sequence ID" value="NZ_JBHUOP010000004.1"/>
</dbReference>
<evidence type="ECO:0000313" key="12">
    <source>
        <dbReference type="Proteomes" id="UP001597391"/>
    </source>
</evidence>
<evidence type="ECO:0000256" key="6">
    <source>
        <dbReference type="ARBA" id="ARBA00023136"/>
    </source>
</evidence>
<evidence type="ECO:0000259" key="10">
    <source>
        <dbReference type="PROSITE" id="PS51779"/>
    </source>
</evidence>
<gene>
    <name evidence="11" type="ORF">ACFSYH_11610</name>
</gene>
<dbReference type="InterPro" id="IPR050487">
    <property type="entry name" value="FtsQ_DivIB"/>
</dbReference>
<comment type="subcellular location">
    <subcellularLocation>
        <location evidence="1">Membrane</location>
    </subcellularLocation>
</comment>
<keyword evidence="4 9" id="KW-0812">Transmembrane</keyword>
<feature type="domain" description="POTRA" evidence="10">
    <location>
        <begin position="171"/>
        <end position="240"/>
    </location>
</feature>
<comment type="caution">
    <text evidence="11">The sequence shown here is derived from an EMBL/GenBank/DDBJ whole genome shotgun (WGS) entry which is preliminary data.</text>
</comment>
<feature type="transmembrane region" description="Helical" evidence="9">
    <location>
        <begin position="147"/>
        <end position="171"/>
    </location>
</feature>
<dbReference type="PANTHER" id="PTHR37820:SF1">
    <property type="entry name" value="CELL DIVISION PROTEIN FTSQ"/>
    <property type="match status" value="1"/>
</dbReference>
<keyword evidence="6 9" id="KW-0472">Membrane</keyword>
<dbReference type="EMBL" id="JBHUOP010000004">
    <property type="protein sequence ID" value="MFD2841209.1"/>
    <property type="molecule type" value="Genomic_DNA"/>
</dbReference>
<organism evidence="11 12">
    <name type="scientific">Populibacterium corticicola</name>
    <dbReference type="NCBI Taxonomy" id="1812826"/>
    <lineage>
        <taxon>Bacteria</taxon>
        <taxon>Bacillati</taxon>
        <taxon>Actinomycetota</taxon>
        <taxon>Actinomycetes</taxon>
        <taxon>Micrococcales</taxon>
        <taxon>Jonesiaceae</taxon>
        <taxon>Populibacterium</taxon>
    </lineage>
</organism>
<keyword evidence="12" id="KW-1185">Reference proteome</keyword>
<keyword evidence="7" id="KW-0131">Cell cycle</keyword>
<sequence length="367" mass="40070">MKPPPRPRTPGRSNRSAPSADRSPTRPAPRERAVTRSTHSGHSAGSAEEAREPSAPSPGDQGNESASGALSAQATARRKKVSSTAHVPAQPTRTSTFDLEEREPKYRELLHKSRAAIPKVPVLSTGMADRLAERDAIERHDRRRKRLIVSGVLAVLVGVVWLFGFSSVFALNLNQVQISGAQLYVSEQEILDAIAGHEGTPLVRVDLGRINSQVAELKNVKSVTQTRRWPDGVTITVHERTPVAAVPEEEGFTLLDIDAVNVTHVDEAPAGLPVIRIPMTGENQRTLATALEILDQIPDTLLAEIASITASTQDNIEFTLRDKVKVQWGNSQDTELKLEVLDRLRPIAAEEKKKTIDLSAPTFPIIR</sequence>
<evidence type="ECO:0000256" key="1">
    <source>
        <dbReference type="ARBA" id="ARBA00004370"/>
    </source>
</evidence>
<accession>A0ABW5XK22</accession>
<dbReference type="InterPro" id="IPR013685">
    <property type="entry name" value="POTRA_FtsQ_type"/>
</dbReference>
<dbReference type="PANTHER" id="PTHR37820">
    <property type="entry name" value="CELL DIVISION PROTEIN DIVIB"/>
    <property type="match status" value="1"/>
</dbReference>
<protein>
    <submittedName>
        <fullName evidence="11">Cell division protein FtsQ/DivIB</fullName>
    </submittedName>
</protein>
<feature type="compositionally biased region" description="Polar residues" evidence="8">
    <location>
        <begin position="60"/>
        <end position="74"/>
    </location>
</feature>
<evidence type="ECO:0000256" key="2">
    <source>
        <dbReference type="ARBA" id="ARBA00022475"/>
    </source>
</evidence>
<evidence type="ECO:0000256" key="5">
    <source>
        <dbReference type="ARBA" id="ARBA00022989"/>
    </source>
</evidence>
<evidence type="ECO:0000313" key="11">
    <source>
        <dbReference type="EMBL" id="MFD2841209.1"/>
    </source>
</evidence>
<dbReference type="Gene3D" id="3.10.20.310">
    <property type="entry name" value="membrane protein fhac"/>
    <property type="match status" value="1"/>
</dbReference>
<evidence type="ECO:0000256" key="3">
    <source>
        <dbReference type="ARBA" id="ARBA00022618"/>
    </source>
</evidence>
<keyword evidence="2" id="KW-1003">Cell membrane</keyword>
<evidence type="ECO:0000256" key="4">
    <source>
        <dbReference type="ARBA" id="ARBA00022692"/>
    </source>
</evidence>
<dbReference type="InterPro" id="IPR005548">
    <property type="entry name" value="Cell_div_FtsQ/DivIB_C"/>
</dbReference>
<keyword evidence="5 9" id="KW-1133">Transmembrane helix</keyword>
<evidence type="ECO:0000256" key="7">
    <source>
        <dbReference type="ARBA" id="ARBA00023306"/>
    </source>
</evidence>
<dbReference type="Proteomes" id="UP001597391">
    <property type="component" value="Unassembled WGS sequence"/>
</dbReference>